<gene>
    <name evidence="2" type="ORF">JQX14_16145</name>
</gene>
<reference evidence="2" key="1">
    <citation type="submission" date="2021-01" db="EMBL/GenBank/DDBJ databases">
        <title>Diatom-associated Roseobacters Show Island Model of Population Structure.</title>
        <authorList>
            <person name="Qu L."/>
            <person name="Feng X."/>
            <person name="Chen Y."/>
            <person name="Li L."/>
            <person name="Wang X."/>
            <person name="Hu Z."/>
            <person name="Wang H."/>
            <person name="Luo H."/>
        </authorList>
    </citation>
    <scope>NUCLEOTIDE SEQUENCE</scope>
    <source>
        <strain evidence="2">SM26-45</strain>
    </source>
</reference>
<dbReference type="Proteomes" id="UP000809337">
    <property type="component" value="Unassembled WGS sequence"/>
</dbReference>
<protein>
    <recommendedName>
        <fullName evidence="4">Arylsulfatase</fullName>
    </recommendedName>
</protein>
<dbReference type="GO" id="GO:0047661">
    <property type="term" value="F:amino-acid racemase activity"/>
    <property type="evidence" value="ECO:0007669"/>
    <property type="project" value="InterPro"/>
</dbReference>
<organism evidence="2 3">
    <name type="scientific">Pseudosulfitobacter pseudonitzschiae</name>
    <dbReference type="NCBI Taxonomy" id="1402135"/>
    <lineage>
        <taxon>Bacteria</taxon>
        <taxon>Pseudomonadati</taxon>
        <taxon>Pseudomonadota</taxon>
        <taxon>Alphaproteobacteria</taxon>
        <taxon>Rhodobacterales</taxon>
        <taxon>Roseobacteraceae</taxon>
        <taxon>Pseudosulfitobacter</taxon>
    </lineage>
</organism>
<dbReference type="InterPro" id="IPR053714">
    <property type="entry name" value="Iso_Racemase_Enz_sf"/>
</dbReference>
<dbReference type="EMBL" id="JAFBWN010000012">
    <property type="protein sequence ID" value="MBM2356085.1"/>
    <property type="molecule type" value="Genomic_DNA"/>
</dbReference>
<dbReference type="RefSeq" id="WP_231034849.1">
    <property type="nucleotide sequence ID" value="NZ_JAJNGX010000012.1"/>
</dbReference>
<evidence type="ECO:0008006" key="4">
    <source>
        <dbReference type="Google" id="ProtNLM"/>
    </source>
</evidence>
<sequence>MSDANPPRIALIHALEESVLPIRDAFVRLWPQALRADLLDASLSADLAAAGSLDAAMTDRFVTLGRYAARGTGTDDTRAVLFTCSAFGPAIEAVKADLSIPVMRPNEAAFDAALDIGSRIALVVTFGPSLPALSRELQQMAAQRGQTVEITPVLADGALAALKAGDGAAHDAAVREACKALGPQDAVVLGQFSLARAEKLLTPMLDCPVITTPDSAVRALRQMLDAGHFGAVKG</sequence>
<evidence type="ECO:0000313" key="2">
    <source>
        <dbReference type="EMBL" id="MBM2356085.1"/>
    </source>
</evidence>
<accession>A0A9Q2RWJ6</accession>
<dbReference type="InterPro" id="IPR015942">
    <property type="entry name" value="Asp/Glu/hydantoin_racemase"/>
</dbReference>
<evidence type="ECO:0000313" key="3">
    <source>
        <dbReference type="Proteomes" id="UP000809337"/>
    </source>
</evidence>
<dbReference type="Gene3D" id="3.40.50.12500">
    <property type="match status" value="1"/>
</dbReference>
<comment type="similarity">
    <text evidence="1">Belongs to the HyuE racemase family.</text>
</comment>
<dbReference type="Pfam" id="PF01177">
    <property type="entry name" value="Asp_Glu_race"/>
    <property type="match status" value="1"/>
</dbReference>
<evidence type="ECO:0000256" key="1">
    <source>
        <dbReference type="ARBA" id="ARBA00038414"/>
    </source>
</evidence>
<comment type="caution">
    <text evidence="2">The sequence shown here is derived from an EMBL/GenBank/DDBJ whole genome shotgun (WGS) entry which is preliminary data.</text>
</comment>
<proteinExistence type="inferred from homology"/>
<dbReference type="AlphaFoldDB" id="A0A9Q2RWJ6"/>
<name>A0A9Q2RWJ6_9RHOB</name>